<feature type="binding site" description="axial binding residue" evidence="9">
    <location>
        <position position="363"/>
    </location>
    <ligand>
        <name>heme</name>
        <dbReference type="ChEBI" id="CHEBI:30413"/>
    </ligand>
    <ligandPart>
        <name>Fe</name>
        <dbReference type="ChEBI" id="CHEBI:18248"/>
    </ligandPart>
</feature>
<keyword evidence="6" id="KW-0560">Oxidoreductase</keyword>
<keyword evidence="11" id="KW-1185">Reference proteome</keyword>
<sequence>MASAWGVPAIVINTKNAALDLLGSRTTFASKPKWPMAELIGRQSNVGFTYYGERLKRFREVLRKPLNIQSISLFWGPYLEEQSYNLCQSLFKDSEQFYALVEINIQELIVMLTYGYRPDSQYLKVYHTMMRETGEALQPGRWAVNYIPALKWVPAWFPGAGFQAWVECARLRFTEVARTPFYKTKSNVLLGQGNTCFVQQALESLPERHSTDDEDIVMFAAGSLLSELQMCSFIYTFIFMMATHSDIQSRAHEEIIGICGSSSLPGPPDRAQLPFVECIIQEVHRINPAVPLVPHSNSQEADYAGYRIPKNSWIIANIWGMLHDDGVYLQPQSFIPERFLSNENDLVQPGPRNLVYGFGPRRCPGENIADLYLFLVTSRILALFEISCVVEEGNCHIPTLEFDPGIAA</sequence>
<gene>
    <name evidence="10" type="ORF">HYPSUDRAFT_1083859</name>
</gene>
<dbReference type="EMBL" id="KN817547">
    <property type="protein sequence ID" value="KJA22860.1"/>
    <property type="molecule type" value="Genomic_DNA"/>
</dbReference>
<dbReference type="InterPro" id="IPR001128">
    <property type="entry name" value="Cyt_P450"/>
</dbReference>
<dbReference type="GO" id="GO:0016705">
    <property type="term" value="F:oxidoreductase activity, acting on paired donors, with incorporation or reduction of molecular oxygen"/>
    <property type="evidence" value="ECO:0007669"/>
    <property type="project" value="InterPro"/>
</dbReference>
<dbReference type="GO" id="GO:0020037">
    <property type="term" value="F:heme binding"/>
    <property type="evidence" value="ECO:0007669"/>
    <property type="project" value="InterPro"/>
</dbReference>
<dbReference type="InterPro" id="IPR036396">
    <property type="entry name" value="Cyt_P450_sf"/>
</dbReference>
<dbReference type="Pfam" id="PF00067">
    <property type="entry name" value="p450"/>
    <property type="match status" value="1"/>
</dbReference>
<keyword evidence="7 9" id="KW-0408">Iron</keyword>
<reference evidence="11" key="1">
    <citation type="submission" date="2014-04" db="EMBL/GenBank/DDBJ databases">
        <title>Evolutionary Origins and Diversification of the Mycorrhizal Mutualists.</title>
        <authorList>
            <consortium name="DOE Joint Genome Institute"/>
            <consortium name="Mycorrhizal Genomics Consortium"/>
            <person name="Kohler A."/>
            <person name="Kuo A."/>
            <person name="Nagy L.G."/>
            <person name="Floudas D."/>
            <person name="Copeland A."/>
            <person name="Barry K.W."/>
            <person name="Cichocki N."/>
            <person name="Veneault-Fourrey C."/>
            <person name="LaButti K."/>
            <person name="Lindquist E.A."/>
            <person name="Lipzen A."/>
            <person name="Lundell T."/>
            <person name="Morin E."/>
            <person name="Murat C."/>
            <person name="Riley R."/>
            <person name="Ohm R."/>
            <person name="Sun H."/>
            <person name="Tunlid A."/>
            <person name="Henrissat B."/>
            <person name="Grigoriev I.V."/>
            <person name="Hibbett D.S."/>
            <person name="Martin F."/>
        </authorList>
    </citation>
    <scope>NUCLEOTIDE SEQUENCE [LARGE SCALE GENOMIC DNA]</scope>
    <source>
        <strain evidence="11">FD-334 SS-4</strain>
    </source>
</reference>
<evidence type="ECO:0000256" key="1">
    <source>
        <dbReference type="ARBA" id="ARBA00001971"/>
    </source>
</evidence>
<dbReference type="SUPFAM" id="SSF48264">
    <property type="entry name" value="Cytochrome P450"/>
    <property type="match status" value="1"/>
</dbReference>
<dbReference type="AlphaFoldDB" id="A0A0D2PSZ3"/>
<keyword evidence="4 9" id="KW-0349">Heme</keyword>
<protein>
    <submittedName>
        <fullName evidence="10">Uncharacterized protein</fullName>
    </submittedName>
</protein>
<dbReference type="PRINTS" id="PR00385">
    <property type="entry name" value="P450"/>
</dbReference>
<dbReference type="InterPro" id="IPR050364">
    <property type="entry name" value="Cytochrome_P450_fung"/>
</dbReference>
<evidence type="ECO:0000256" key="8">
    <source>
        <dbReference type="ARBA" id="ARBA00023033"/>
    </source>
</evidence>
<accession>A0A0D2PSZ3</accession>
<dbReference type="PANTHER" id="PTHR46300:SF7">
    <property type="entry name" value="P450, PUTATIVE (EUROFUNG)-RELATED"/>
    <property type="match status" value="1"/>
</dbReference>
<dbReference type="STRING" id="945553.A0A0D2PSZ3"/>
<dbReference type="OMA" id="RWPMAEL"/>
<proteinExistence type="inferred from homology"/>
<evidence type="ECO:0000313" key="10">
    <source>
        <dbReference type="EMBL" id="KJA22860.1"/>
    </source>
</evidence>
<dbReference type="Gene3D" id="1.10.630.10">
    <property type="entry name" value="Cytochrome P450"/>
    <property type="match status" value="1"/>
</dbReference>
<evidence type="ECO:0000256" key="7">
    <source>
        <dbReference type="ARBA" id="ARBA00023004"/>
    </source>
</evidence>
<comment type="cofactor">
    <cofactor evidence="1 9">
        <name>heme</name>
        <dbReference type="ChEBI" id="CHEBI:30413"/>
    </cofactor>
</comment>
<dbReference type="PANTHER" id="PTHR46300">
    <property type="entry name" value="P450, PUTATIVE (EUROFUNG)-RELATED-RELATED"/>
    <property type="match status" value="1"/>
</dbReference>
<dbReference type="OrthoDB" id="2789670at2759"/>
<dbReference type="GO" id="GO:0004497">
    <property type="term" value="F:monooxygenase activity"/>
    <property type="evidence" value="ECO:0007669"/>
    <property type="project" value="UniProtKB-KW"/>
</dbReference>
<dbReference type="Proteomes" id="UP000054270">
    <property type="component" value="Unassembled WGS sequence"/>
</dbReference>
<evidence type="ECO:0000256" key="2">
    <source>
        <dbReference type="ARBA" id="ARBA00005179"/>
    </source>
</evidence>
<organism evidence="10 11">
    <name type="scientific">Hypholoma sublateritium (strain FD-334 SS-4)</name>
    <dbReference type="NCBI Taxonomy" id="945553"/>
    <lineage>
        <taxon>Eukaryota</taxon>
        <taxon>Fungi</taxon>
        <taxon>Dikarya</taxon>
        <taxon>Basidiomycota</taxon>
        <taxon>Agaricomycotina</taxon>
        <taxon>Agaricomycetes</taxon>
        <taxon>Agaricomycetidae</taxon>
        <taxon>Agaricales</taxon>
        <taxon>Agaricineae</taxon>
        <taxon>Strophariaceae</taxon>
        <taxon>Hypholoma</taxon>
    </lineage>
</organism>
<name>A0A0D2PSZ3_HYPSF</name>
<evidence type="ECO:0000256" key="4">
    <source>
        <dbReference type="ARBA" id="ARBA00022617"/>
    </source>
</evidence>
<keyword evidence="8" id="KW-0503">Monooxygenase</keyword>
<evidence type="ECO:0000256" key="3">
    <source>
        <dbReference type="ARBA" id="ARBA00010617"/>
    </source>
</evidence>
<dbReference type="PRINTS" id="PR00463">
    <property type="entry name" value="EP450I"/>
</dbReference>
<evidence type="ECO:0000256" key="9">
    <source>
        <dbReference type="PIRSR" id="PIRSR602401-1"/>
    </source>
</evidence>
<evidence type="ECO:0000313" key="11">
    <source>
        <dbReference type="Proteomes" id="UP000054270"/>
    </source>
</evidence>
<comment type="similarity">
    <text evidence="3">Belongs to the cytochrome P450 family.</text>
</comment>
<evidence type="ECO:0000256" key="6">
    <source>
        <dbReference type="ARBA" id="ARBA00023002"/>
    </source>
</evidence>
<evidence type="ECO:0000256" key="5">
    <source>
        <dbReference type="ARBA" id="ARBA00022723"/>
    </source>
</evidence>
<dbReference type="InterPro" id="IPR002401">
    <property type="entry name" value="Cyt_P450_E_grp-I"/>
</dbReference>
<keyword evidence="5 9" id="KW-0479">Metal-binding</keyword>
<dbReference type="GO" id="GO:0005506">
    <property type="term" value="F:iron ion binding"/>
    <property type="evidence" value="ECO:0007669"/>
    <property type="project" value="InterPro"/>
</dbReference>
<comment type="pathway">
    <text evidence="2">Secondary metabolite biosynthesis.</text>
</comment>